<name>A0A2G8RYA4_9APHY</name>
<evidence type="ECO:0000313" key="2">
    <source>
        <dbReference type="Proteomes" id="UP000230002"/>
    </source>
</evidence>
<organism evidence="1 2">
    <name type="scientific">Ganoderma sinense ZZ0214-1</name>
    <dbReference type="NCBI Taxonomy" id="1077348"/>
    <lineage>
        <taxon>Eukaryota</taxon>
        <taxon>Fungi</taxon>
        <taxon>Dikarya</taxon>
        <taxon>Basidiomycota</taxon>
        <taxon>Agaricomycotina</taxon>
        <taxon>Agaricomycetes</taxon>
        <taxon>Polyporales</taxon>
        <taxon>Polyporaceae</taxon>
        <taxon>Ganoderma</taxon>
    </lineage>
</organism>
<reference evidence="1 2" key="1">
    <citation type="journal article" date="2015" name="Sci. Rep.">
        <title>Chromosome-level genome map provides insights into diverse defense mechanisms in the medicinal fungus Ganoderma sinense.</title>
        <authorList>
            <person name="Zhu Y."/>
            <person name="Xu J."/>
            <person name="Sun C."/>
            <person name="Zhou S."/>
            <person name="Xu H."/>
            <person name="Nelson D.R."/>
            <person name="Qian J."/>
            <person name="Song J."/>
            <person name="Luo H."/>
            <person name="Xiang L."/>
            <person name="Li Y."/>
            <person name="Xu Z."/>
            <person name="Ji A."/>
            <person name="Wang L."/>
            <person name="Lu S."/>
            <person name="Hayward A."/>
            <person name="Sun W."/>
            <person name="Li X."/>
            <person name="Schwartz D.C."/>
            <person name="Wang Y."/>
            <person name="Chen S."/>
        </authorList>
    </citation>
    <scope>NUCLEOTIDE SEQUENCE [LARGE SCALE GENOMIC DNA]</scope>
    <source>
        <strain evidence="1 2">ZZ0214-1</strain>
    </source>
</reference>
<proteinExistence type="predicted"/>
<keyword evidence="2" id="KW-1185">Reference proteome</keyword>
<evidence type="ECO:0000313" key="1">
    <source>
        <dbReference type="EMBL" id="PIL26492.1"/>
    </source>
</evidence>
<sequence>MSAVLNTFPEAARLPGNNESVLPLPLPQRAFTFDSFADCRPHAGPPLARVVQSPGTLDIATQHARLAMPKSCQNLFPNGERDATRLFNINGRVAAAWRGEPNNACCHLSSGARVTLFPLDQVGLIDEHHVQEYRLTTWTSAVAFTAFVLASARPKLHGPLAFLDAMLPNNVVVWKAWKEAMARAAVLKDREYVNGDSGEHRTAPEDVVPPVFSDADLKRVDKEYQGLLRIFFRDADDAWKAWWKPVAIRSR</sequence>
<dbReference type="AlphaFoldDB" id="A0A2G8RYA4"/>
<protein>
    <submittedName>
        <fullName evidence="1">Uncharacterized protein</fullName>
    </submittedName>
</protein>
<dbReference type="Proteomes" id="UP000230002">
    <property type="component" value="Unassembled WGS sequence"/>
</dbReference>
<accession>A0A2G8RYA4</accession>
<comment type="caution">
    <text evidence="1">The sequence shown here is derived from an EMBL/GenBank/DDBJ whole genome shotgun (WGS) entry which is preliminary data.</text>
</comment>
<gene>
    <name evidence="1" type="ORF">GSI_12250</name>
</gene>
<dbReference type="EMBL" id="AYKW01000045">
    <property type="protein sequence ID" value="PIL26492.1"/>
    <property type="molecule type" value="Genomic_DNA"/>
</dbReference>